<organism evidence="5">
    <name type="scientific">uncultured Gemmatimonadota bacterium</name>
    <dbReference type="NCBI Taxonomy" id="203437"/>
    <lineage>
        <taxon>Bacteria</taxon>
        <taxon>Pseudomonadati</taxon>
        <taxon>Gemmatimonadota</taxon>
        <taxon>environmental samples</taxon>
    </lineage>
</organism>
<keyword evidence="2" id="KW-0805">Transcription regulation</keyword>
<evidence type="ECO:0000256" key="1">
    <source>
        <dbReference type="ARBA" id="ARBA00011046"/>
    </source>
</evidence>
<evidence type="ECO:0008006" key="6">
    <source>
        <dbReference type="Google" id="ProtNLM"/>
    </source>
</evidence>
<dbReference type="GO" id="GO:0003677">
    <property type="term" value="F:DNA binding"/>
    <property type="evidence" value="ECO:0007669"/>
    <property type="project" value="UniProtKB-KW"/>
</dbReference>
<dbReference type="SUPFAM" id="SSF46785">
    <property type="entry name" value="Winged helix' DNA-binding domain"/>
    <property type="match status" value="1"/>
</dbReference>
<dbReference type="Pfam" id="PF03965">
    <property type="entry name" value="Penicillinase_R"/>
    <property type="match status" value="1"/>
</dbReference>
<name>A0A6J4MUM1_9BACT</name>
<dbReference type="AlphaFoldDB" id="A0A6J4MUM1"/>
<protein>
    <recommendedName>
        <fullName evidence="6">Transcriptional repressor, BlaI/MecI family</fullName>
    </recommendedName>
</protein>
<dbReference type="InterPro" id="IPR005650">
    <property type="entry name" value="BlaI_family"/>
</dbReference>
<dbReference type="Gene3D" id="1.10.10.10">
    <property type="entry name" value="Winged helix-like DNA-binding domain superfamily/Winged helix DNA-binding domain"/>
    <property type="match status" value="1"/>
</dbReference>
<sequence length="133" mass="14763">MTRRRSLPLPTESELRLLRVLWTRGASTVREVLDALPSDPPTGYTTVLKVLQIMHGKGLVIRDERERTHVYAAAVPPETTQRQLVSDLAERAFGGSALGLVMHALSPDVASREEIEEIRRVVSRLAPEDGDGR</sequence>
<dbReference type="EMBL" id="CADCTV010000876">
    <property type="protein sequence ID" value="CAA9367048.1"/>
    <property type="molecule type" value="Genomic_DNA"/>
</dbReference>
<keyword evidence="4" id="KW-0804">Transcription</keyword>
<dbReference type="GO" id="GO:0045892">
    <property type="term" value="P:negative regulation of DNA-templated transcription"/>
    <property type="evidence" value="ECO:0007669"/>
    <property type="project" value="InterPro"/>
</dbReference>
<evidence type="ECO:0000313" key="5">
    <source>
        <dbReference type="EMBL" id="CAA9367048.1"/>
    </source>
</evidence>
<reference evidence="5" key="1">
    <citation type="submission" date="2020-02" db="EMBL/GenBank/DDBJ databases">
        <authorList>
            <person name="Meier V. D."/>
        </authorList>
    </citation>
    <scope>NUCLEOTIDE SEQUENCE</scope>
    <source>
        <strain evidence="5">AVDCRST_MAG89</strain>
    </source>
</reference>
<dbReference type="InterPro" id="IPR036390">
    <property type="entry name" value="WH_DNA-bd_sf"/>
</dbReference>
<accession>A0A6J4MUM1</accession>
<dbReference type="InterPro" id="IPR036388">
    <property type="entry name" value="WH-like_DNA-bd_sf"/>
</dbReference>
<evidence type="ECO:0000256" key="2">
    <source>
        <dbReference type="ARBA" id="ARBA00023015"/>
    </source>
</evidence>
<evidence type="ECO:0000256" key="4">
    <source>
        <dbReference type="ARBA" id="ARBA00023163"/>
    </source>
</evidence>
<dbReference type="PIRSF" id="PIRSF019455">
    <property type="entry name" value="CopR_AtkY"/>
    <property type="match status" value="1"/>
</dbReference>
<keyword evidence="3" id="KW-0238">DNA-binding</keyword>
<comment type="similarity">
    <text evidence="1">Belongs to the BlaI transcriptional regulatory family.</text>
</comment>
<proteinExistence type="inferred from homology"/>
<evidence type="ECO:0000256" key="3">
    <source>
        <dbReference type="ARBA" id="ARBA00023125"/>
    </source>
</evidence>
<gene>
    <name evidence="5" type="ORF">AVDCRST_MAG89-4189</name>
</gene>